<evidence type="ECO:0000256" key="1">
    <source>
        <dbReference type="ARBA" id="ARBA00003743"/>
    </source>
</evidence>
<feature type="non-terminal residue" evidence="9">
    <location>
        <position position="1"/>
    </location>
</feature>
<accession>A0A8B6FPV6</accession>
<dbReference type="GO" id="GO:0004777">
    <property type="term" value="F:succinate-semialdehyde dehydrogenase (NAD+) activity"/>
    <property type="evidence" value="ECO:0007669"/>
    <property type="project" value="UniProtKB-UniRule"/>
</dbReference>
<dbReference type="Gene3D" id="3.40.605.10">
    <property type="entry name" value="Aldehyde Dehydrogenase, Chain A, domain 1"/>
    <property type="match status" value="1"/>
</dbReference>
<evidence type="ECO:0000256" key="5">
    <source>
        <dbReference type="PROSITE-ProRule" id="PRU10007"/>
    </source>
</evidence>
<dbReference type="InterPro" id="IPR016160">
    <property type="entry name" value="Ald_DH_CS_CYS"/>
</dbReference>
<dbReference type="Proteomes" id="UP000596742">
    <property type="component" value="Unassembled WGS sequence"/>
</dbReference>
<comment type="subcellular location">
    <subcellularLocation>
        <location evidence="7">Mitochondrion</location>
    </subcellularLocation>
</comment>
<evidence type="ECO:0000256" key="2">
    <source>
        <dbReference type="ARBA" id="ARBA00005176"/>
    </source>
</evidence>
<evidence type="ECO:0000313" key="9">
    <source>
        <dbReference type="EMBL" id="VDI52835.1"/>
    </source>
</evidence>
<keyword evidence="10" id="KW-1185">Reference proteome</keyword>
<keyword evidence="4 6" id="KW-0560">Oxidoreductase</keyword>
<dbReference type="GO" id="GO:0009450">
    <property type="term" value="P:gamma-aminobutyric acid catabolic process"/>
    <property type="evidence" value="ECO:0007669"/>
    <property type="project" value="UniProtKB-UniRule"/>
</dbReference>
<evidence type="ECO:0000259" key="8">
    <source>
        <dbReference type="Pfam" id="PF00171"/>
    </source>
</evidence>
<evidence type="ECO:0000256" key="7">
    <source>
        <dbReference type="RuleBase" id="RU365091"/>
    </source>
</evidence>
<gene>
    <name evidence="9" type="ORF">MGAL_10B030456</name>
</gene>
<comment type="subunit">
    <text evidence="7">Homotetramer.</text>
</comment>
<feature type="active site" evidence="5">
    <location>
        <position position="290"/>
    </location>
</feature>
<evidence type="ECO:0000313" key="10">
    <source>
        <dbReference type="Proteomes" id="UP000596742"/>
    </source>
</evidence>
<dbReference type="Gene3D" id="3.40.309.10">
    <property type="entry name" value="Aldehyde Dehydrogenase, Chain A, domain 2"/>
    <property type="match status" value="1"/>
</dbReference>
<keyword evidence="7" id="KW-0520">NAD</keyword>
<dbReference type="UniPathway" id="UPA00733"/>
<organism evidence="9 10">
    <name type="scientific">Mytilus galloprovincialis</name>
    <name type="common">Mediterranean mussel</name>
    <dbReference type="NCBI Taxonomy" id="29158"/>
    <lineage>
        <taxon>Eukaryota</taxon>
        <taxon>Metazoa</taxon>
        <taxon>Spiralia</taxon>
        <taxon>Lophotrochozoa</taxon>
        <taxon>Mollusca</taxon>
        <taxon>Bivalvia</taxon>
        <taxon>Autobranchia</taxon>
        <taxon>Pteriomorphia</taxon>
        <taxon>Mytilida</taxon>
        <taxon>Mytiloidea</taxon>
        <taxon>Mytilidae</taxon>
        <taxon>Mytilinae</taxon>
        <taxon>Mytilus</taxon>
    </lineage>
</organism>
<evidence type="ECO:0000256" key="6">
    <source>
        <dbReference type="RuleBase" id="RU003345"/>
    </source>
</evidence>
<proteinExistence type="inferred from homology"/>
<dbReference type="GO" id="GO:0005739">
    <property type="term" value="C:mitochondrion"/>
    <property type="evidence" value="ECO:0007669"/>
    <property type="project" value="UniProtKB-SubCell"/>
</dbReference>
<dbReference type="InterPro" id="IPR010102">
    <property type="entry name" value="Succ_semiAld_DH"/>
</dbReference>
<dbReference type="InterPro" id="IPR029510">
    <property type="entry name" value="Ald_DH_CS_GLU"/>
</dbReference>
<dbReference type="InterPro" id="IPR016162">
    <property type="entry name" value="Ald_DH_N"/>
</dbReference>
<evidence type="ECO:0000256" key="3">
    <source>
        <dbReference type="ARBA" id="ARBA00009986"/>
    </source>
</evidence>
<comment type="caution">
    <text evidence="9">The sequence shown here is derived from an EMBL/GenBank/DDBJ whole genome shotgun (WGS) entry which is preliminary data.</text>
</comment>
<dbReference type="InterPro" id="IPR050740">
    <property type="entry name" value="Aldehyde_DH_Superfamily"/>
</dbReference>
<comment type="function">
    <text evidence="1">Catalyzes one step in the degradation of the inhibitory neurotransmitter gamma-aminobutyric acid (GABA).</text>
</comment>
<feature type="domain" description="Aldehyde dehydrogenase" evidence="8">
    <location>
        <begin position="51"/>
        <end position="512"/>
    </location>
</feature>
<dbReference type="Pfam" id="PF00171">
    <property type="entry name" value="Aldedh"/>
    <property type="match status" value="1"/>
</dbReference>
<dbReference type="SUPFAM" id="SSF53720">
    <property type="entry name" value="ALDH-like"/>
    <property type="match status" value="1"/>
</dbReference>
<dbReference type="InterPro" id="IPR016163">
    <property type="entry name" value="Ald_DH_C"/>
</dbReference>
<dbReference type="PANTHER" id="PTHR43353:SF5">
    <property type="entry name" value="SUCCINATE-SEMIALDEHYDE DEHYDROGENASE, MITOCHONDRIAL"/>
    <property type="match status" value="1"/>
</dbReference>
<dbReference type="EMBL" id="UYJE01007223">
    <property type="protein sequence ID" value="VDI52835.1"/>
    <property type="molecule type" value="Genomic_DNA"/>
</dbReference>
<reference evidence="9" key="1">
    <citation type="submission" date="2018-11" db="EMBL/GenBank/DDBJ databases">
        <authorList>
            <person name="Alioto T."/>
            <person name="Alioto T."/>
        </authorList>
    </citation>
    <scope>NUCLEOTIDE SEQUENCE</scope>
</reference>
<name>A0A8B6FPV6_MYTGA</name>
<keyword evidence="7" id="KW-0496">Mitochondrion</keyword>
<dbReference type="FunFam" id="3.40.605.10:FF:000005">
    <property type="entry name" value="Succinate-semialdehyde dehydrogenase I"/>
    <property type="match status" value="1"/>
</dbReference>
<dbReference type="EC" id="1.2.1.24" evidence="7"/>
<comment type="similarity">
    <text evidence="3 6">Belongs to the aldehyde dehydrogenase family.</text>
</comment>
<dbReference type="PANTHER" id="PTHR43353">
    <property type="entry name" value="SUCCINATE-SEMIALDEHYDE DEHYDROGENASE, MITOCHONDRIAL"/>
    <property type="match status" value="1"/>
</dbReference>
<dbReference type="FunFam" id="3.40.309.10:FF:000004">
    <property type="entry name" value="Succinate-semialdehyde dehydrogenase I"/>
    <property type="match status" value="1"/>
</dbReference>
<comment type="pathway">
    <text evidence="2 7">Amino-acid degradation; 4-aminobutanoate degradation.</text>
</comment>
<comment type="catalytic activity">
    <reaction evidence="7">
        <text>succinate semialdehyde + NAD(+) + H2O = succinate + NADH + 2 H(+)</text>
        <dbReference type="Rhea" id="RHEA:13217"/>
        <dbReference type="ChEBI" id="CHEBI:15377"/>
        <dbReference type="ChEBI" id="CHEBI:15378"/>
        <dbReference type="ChEBI" id="CHEBI:30031"/>
        <dbReference type="ChEBI" id="CHEBI:57540"/>
        <dbReference type="ChEBI" id="CHEBI:57706"/>
        <dbReference type="ChEBI" id="CHEBI:57945"/>
        <dbReference type="EC" id="1.2.1.24"/>
    </reaction>
</comment>
<dbReference type="PROSITE" id="PS00070">
    <property type="entry name" value="ALDEHYDE_DEHYDR_CYS"/>
    <property type="match status" value="1"/>
</dbReference>
<evidence type="ECO:0000256" key="4">
    <source>
        <dbReference type="ARBA" id="ARBA00023002"/>
    </source>
</evidence>
<dbReference type="PROSITE" id="PS00687">
    <property type="entry name" value="ALDEHYDE_DEHYDR_GLU"/>
    <property type="match status" value="1"/>
</dbReference>
<dbReference type="InterPro" id="IPR015590">
    <property type="entry name" value="Aldehyde_DH_dom"/>
</dbReference>
<dbReference type="AlphaFoldDB" id="A0A8B6FPV6"/>
<dbReference type="NCBIfam" id="TIGR01780">
    <property type="entry name" value="SSADH"/>
    <property type="match status" value="1"/>
</dbReference>
<dbReference type="OrthoDB" id="310895at2759"/>
<dbReference type="InterPro" id="IPR016161">
    <property type="entry name" value="Ald_DH/histidinol_DH"/>
</dbReference>
<protein>
    <recommendedName>
        <fullName evidence="7">Succinate-semialdehyde dehydrogenase</fullName>
        <ecNumber evidence="7">1.2.1.24</ecNumber>
    </recommendedName>
</protein>
<sequence>EQKLFEFKYFRKVYSVLGKSASELIPQKRLFMAAPTSVRFLHEKAYVNGKWTEAASGKTFDVVNPSNGKKIGVVPDMDATDTQNAIQFAQTAFESWKETTAKERSVILRKWSELCMQNKDELAKLLTLENGKPLAEATGEVMYGTSFMEWFAEEARRVYGDIIQSPAKSKKILVFKQPIGVAGMITPWNFPNAMITRKACAAIAAGCTVVLKPAEDTPYSALALCELAEKAGLPPGVLNIVTCSRSNAGEVGKMLCENPMVKKISFTGSTVVGKILLQQSASTVKKVSMELGGNAPFIVFDSADLDQAVNGTMVSKFRCSGQTCVCANRILVQEGIYPKYIQKLAEVMSRDLKIGDGFESGTTQGPLINSNAVEKVDGHVQDAIQKGAKLVLGGQKKGGNFYAPTLLQDVTLDMKCAKEEIFGPIAAIHKFKTEEEVIKIANATTAGLAGYFFSQNISQVWRMAEKLEYGLIGVNEGLFSMTEAPFGGWKESGLGSEGSKYGLNEYLEIKYVCLGGM</sequence>
<dbReference type="CDD" id="cd07103">
    <property type="entry name" value="ALDH_F5_SSADH_GabD"/>
    <property type="match status" value="1"/>
</dbReference>